<feature type="transmembrane region" description="Helical" evidence="2">
    <location>
        <begin position="348"/>
        <end position="372"/>
    </location>
</feature>
<evidence type="ECO:0000313" key="3">
    <source>
        <dbReference type="EMBL" id="SME95963.1"/>
    </source>
</evidence>
<keyword evidence="3" id="KW-0436">Ligase</keyword>
<dbReference type="RefSeq" id="WP_085223679.1">
    <property type="nucleotide sequence ID" value="NZ_BSQD01000001.1"/>
</dbReference>
<reference evidence="4" key="1">
    <citation type="submission" date="2017-04" db="EMBL/GenBank/DDBJ databases">
        <authorList>
            <person name="Varghese N."/>
            <person name="Submissions S."/>
        </authorList>
    </citation>
    <scope>NUCLEOTIDE SEQUENCE [LARGE SCALE GENOMIC DNA]</scope>
    <source>
        <strain evidence="4">Ballard 720</strain>
    </source>
</reference>
<evidence type="ECO:0000256" key="1">
    <source>
        <dbReference type="SAM" id="MobiDB-lite"/>
    </source>
</evidence>
<evidence type="ECO:0000313" key="4">
    <source>
        <dbReference type="Proteomes" id="UP000192911"/>
    </source>
</evidence>
<dbReference type="GO" id="GO:0016874">
    <property type="term" value="F:ligase activity"/>
    <property type="evidence" value="ECO:0007669"/>
    <property type="project" value="UniProtKB-KW"/>
</dbReference>
<feature type="transmembrane region" description="Helical" evidence="2">
    <location>
        <begin position="242"/>
        <end position="262"/>
    </location>
</feature>
<feature type="region of interest" description="Disordered" evidence="1">
    <location>
        <begin position="444"/>
        <end position="499"/>
    </location>
</feature>
<evidence type="ECO:0000256" key="2">
    <source>
        <dbReference type="SAM" id="Phobius"/>
    </source>
</evidence>
<proteinExistence type="predicted"/>
<feature type="transmembrane region" description="Helical" evidence="2">
    <location>
        <begin position="417"/>
        <end position="435"/>
    </location>
</feature>
<keyword evidence="4" id="KW-1185">Reference proteome</keyword>
<dbReference type="Proteomes" id="UP000192911">
    <property type="component" value="Unassembled WGS sequence"/>
</dbReference>
<accession>A0A1X7CGN8</accession>
<feature type="transmembrane region" description="Helical" evidence="2">
    <location>
        <begin position="167"/>
        <end position="184"/>
    </location>
</feature>
<protein>
    <submittedName>
        <fullName evidence="3">O-antigen ligase</fullName>
    </submittedName>
</protein>
<feature type="transmembrane region" description="Helical" evidence="2">
    <location>
        <begin position="104"/>
        <end position="125"/>
    </location>
</feature>
<feature type="transmembrane region" description="Helical" evidence="2">
    <location>
        <begin position="191"/>
        <end position="208"/>
    </location>
</feature>
<feature type="compositionally biased region" description="Basic and acidic residues" evidence="1">
    <location>
        <begin position="490"/>
        <end position="499"/>
    </location>
</feature>
<keyword evidence="2" id="KW-1133">Transmembrane helix</keyword>
<feature type="transmembrane region" description="Helical" evidence="2">
    <location>
        <begin position="78"/>
        <end position="98"/>
    </location>
</feature>
<dbReference type="EMBL" id="FXAH01000001">
    <property type="protein sequence ID" value="SME95963.1"/>
    <property type="molecule type" value="Genomic_DNA"/>
</dbReference>
<keyword evidence="2" id="KW-0472">Membrane</keyword>
<organism evidence="3 4">
    <name type="scientific">Trinickia caryophylli</name>
    <name type="common">Paraburkholderia caryophylli</name>
    <dbReference type="NCBI Taxonomy" id="28094"/>
    <lineage>
        <taxon>Bacteria</taxon>
        <taxon>Pseudomonadati</taxon>
        <taxon>Pseudomonadota</taxon>
        <taxon>Betaproteobacteria</taxon>
        <taxon>Burkholderiales</taxon>
        <taxon>Burkholderiaceae</taxon>
        <taxon>Trinickia</taxon>
    </lineage>
</organism>
<feature type="compositionally biased region" description="Low complexity" evidence="1">
    <location>
        <begin position="478"/>
        <end position="489"/>
    </location>
</feature>
<dbReference type="GeneID" id="95549174"/>
<keyword evidence="2" id="KW-0812">Transmembrane</keyword>
<feature type="transmembrane region" description="Helical" evidence="2">
    <location>
        <begin position="21"/>
        <end position="40"/>
    </location>
</feature>
<feature type="transmembrane region" description="Helical" evidence="2">
    <location>
        <begin position="137"/>
        <end position="155"/>
    </location>
</feature>
<dbReference type="STRING" id="28094.SAMN06295900_101350"/>
<feature type="transmembrane region" description="Helical" evidence="2">
    <location>
        <begin position="393"/>
        <end position="411"/>
    </location>
</feature>
<dbReference type="OrthoDB" id="8954450at2"/>
<sequence>MATVSYQSTLAGPHATRRNRYANLWIWLFVCPLAMDYKAATDNASHLAQVLLAVPALGAGAMLVLIGPRFAERSRLRAFVWFALALAVPASLFTQALQGNPFGQYLRVLLPFALFQIGFIVACRPWQEARIEQIEKAIFWANAISLAFTFVYGLATGGPLEEVRYRIVSATFLGLQGVLLHEFVIAKRFNVLTLSLFLATIVVELLSVTRSLLVGTALLFALAIWMSAPSLRYLVRALMRAAVAVCLLGAMAFGAASFMPGVTQHWAQRLFFAEQSTATGKDPTTITRLAEMKDQYDQVTSSPLALLVGEGYGHDYRYSPAYLPDLRGQMSKKDFYAMHDWSAGHNFWVYQFFAGGLLFGIAMPAAILYALYRCALTYRRWRVTMPHAPYLPVLGRAILLTAALPATSIGGNPLGPRFSGLVFGLSLGLMVAMHIQLRRLGARMAPPPPRSEPFGPRTAPGFHPVAAAGSDGPRREPTLAAPPARLLPDATRDGSIEPD</sequence>
<name>A0A1X7CGN8_TRICW</name>
<feature type="transmembrane region" description="Helical" evidence="2">
    <location>
        <begin position="214"/>
        <end position="235"/>
    </location>
</feature>
<dbReference type="AlphaFoldDB" id="A0A1X7CGN8"/>
<gene>
    <name evidence="3" type="ORF">SAMN06295900_101350</name>
</gene>
<feature type="transmembrane region" description="Helical" evidence="2">
    <location>
        <begin position="46"/>
        <end position="66"/>
    </location>
</feature>